<comment type="caution">
    <text evidence="11">The sequence shown here is derived from an EMBL/GenBank/DDBJ whole genome shotgun (WGS) entry which is preliminary data.</text>
</comment>
<evidence type="ECO:0000256" key="6">
    <source>
        <dbReference type="ARBA" id="ARBA00022827"/>
    </source>
</evidence>
<dbReference type="InterPro" id="IPR036188">
    <property type="entry name" value="FAD/NAD-bd_sf"/>
</dbReference>
<protein>
    <recommendedName>
        <fullName evidence="8">Phytoene dehydrogenase</fullName>
    </recommendedName>
</protein>
<accession>A0ABT1CVW5</accession>
<sequence>MMTVHDPSLAGGQSHDARPHAIVIGAGFGGLAAAVRLGARGYRVTVVEKLDEPGGRASQFRQDGFTFDAGPTIITAPFVFEELWALCGRRLSDDVDLRPLDPFYTVRFDDGQEFHVNGDDKAMEAEIAKFSPGDVAGYRRYLAESERCFQAGFTGMIDKTYATLGAMAGALPDLILRRAERSVYKLVSKYIKNEKLRQGLSFHPLFIGGNPMRSSGVLSLISYLEREYGVHYAIGGTHALVKGLSGLIKGQGGVIRTGVEVAEITVESGRATGVRLADGEHLPASIVVSNADAGWTYTKLLANHPRKRWTDAKVDRAKYSMSLLVWYFGTDRRYEDVGHHTVMMGPRYGGLLHDIFDAKVLADDFSLYLYRPTATDPSVAPEGCDSFYVLSPVPNLDAGIDWTAAAEPYRRKIEAHLEATLLPGLGRHVVTQRLMTPVDFRDRLLSVKGAAFGMEPVITQLAWFRPHNKSEEVENLFLVGAGTHPGAGLPGVVSSAKILDKVVPHASTVV</sequence>
<organism evidence="11 12">
    <name type="scientific">Hoeflea alexandrii</name>
    <dbReference type="NCBI Taxonomy" id="288436"/>
    <lineage>
        <taxon>Bacteria</taxon>
        <taxon>Pseudomonadati</taxon>
        <taxon>Pseudomonadota</taxon>
        <taxon>Alphaproteobacteria</taxon>
        <taxon>Hyphomicrobiales</taxon>
        <taxon>Rhizobiaceae</taxon>
        <taxon>Hoeflea</taxon>
    </lineage>
</organism>
<keyword evidence="4" id="KW-0285">Flavoprotein</keyword>
<keyword evidence="7 9" id="KW-0560">Oxidoreductase</keyword>
<dbReference type="NCBIfam" id="TIGR02734">
    <property type="entry name" value="crtI_fam"/>
    <property type="match status" value="1"/>
</dbReference>
<feature type="domain" description="Amine oxidase" evidence="10">
    <location>
        <begin position="29"/>
        <end position="497"/>
    </location>
</feature>
<proteinExistence type="inferred from homology"/>
<evidence type="ECO:0000256" key="9">
    <source>
        <dbReference type="RuleBase" id="RU362075"/>
    </source>
</evidence>
<keyword evidence="6" id="KW-0274">FAD</keyword>
<dbReference type="InterPro" id="IPR002937">
    <property type="entry name" value="Amino_oxidase"/>
</dbReference>
<comment type="similarity">
    <text evidence="3 9">Belongs to the carotenoid/retinoid oxidoreductase family.</text>
</comment>
<dbReference type="EMBL" id="JAAAML010000003">
    <property type="protein sequence ID" value="MCO6409685.1"/>
    <property type="molecule type" value="Genomic_DNA"/>
</dbReference>
<evidence type="ECO:0000313" key="11">
    <source>
        <dbReference type="EMBL" id="MCO6409685.1"/>
    </source>
</evidence>
<dbReference type="PANTHER" id="PTHR43734:SF3">
    <property type="entry name" value="B-CAROTENE KETOLASE"/>
    <property type="match status" value="1"/>
</dbReference>
<dbReference type="SUPFAM" id="SSF51905">
    <property type="entry name" value="FAD/NAD(P)-binding domain"/>
    <property type="match status" value="1"/>
</dbReference>
<evidence type="ECO:0000256" key="2">
    <source>
        <dbReference type="ARBA" id="ARBA00004829"/>
    </source>
</evidence>
<dbReference type="PROSITE" id="PS00982">
    <property type="entry name" value="PHYTOENE_DH"/>
    <property type="match status" value="1"/>
</dbReference>
<evidence type="ECO:0000256" key="3">
    <source>
        <dbReference type="ARBA" id="ARBA00006046"/>
    </source>
</evidence>
<evidence type="ECO:0000256" key="1">
    <source>
        <dbReference type="ARBA" id="ARBA00001974"/>
    </source>
</evidence>
<evidence type="ECO:0000256" key="4">
    <source>
        <dbReference type="ARBA" id="ARBA00022630"/>
    </source>
</evidence>
<keyword evidence="5 9" id="KW-0125">Carotenoid biosynthesis</keyword>
<comment type="pathway">
    <text evidence="2 9">Carotenoid biosynthesis.</text>
</comment>
<evidence type="ECO:0000313" key="12">
    <source>
        <dbReference type="Proteomes" id="UP001320715"/>
    </source>
</evidence>
<name>A0ABT1CVW5_9HYPH</name>
<dbReference type="Pfam" id="PF01593">
    <property type="entry name" value="Amino_oxidase"/>
    <property type="match status" value="1"/>
</dbReference>
<dbReference type="Proteomes" id="UP001320715">
    <property type="component" value="Unassembled WGS sequence"/>
</dbReference>
<dbReference type="PANTHER" id="PTHR43734">
    <property type="entry name" value="PHYTOENE DESATURASE"/>
    <property type="match status" value="1"/>
</dbReference>
<keyword evidence="12" id="KW-1185">Reference proteome</keyword>
<dbReference type="RefSeq" id="WP_252916493.1">
    <property type="nucleotide sequence ID" value="NZ_JAAAML010000003.1"/>
</dbReference>
<dbReference type="Gene3D" id="3.50.50.60">
    <property type="entry name" value="FAD/NAD(P)-binding domain"/>
    <property type="match status" value="2"/>
</dbReference>
<comment type="cofactor">
    <cofactor evidence="1">
        <name>FAD</name>
        <dbReference type="ChEBI" id="CHEBI:57692"/>
    </cofactor>
</comment>
<reference evidence="11 12" key="1">
    <citation type="submission" date="2020-01" db="EMBL/GenBank/DDBJ databases">
        <title>Genomes of bacteria type strains.</title>
        <authorList>
            <person name="Chen J."/>
            <person name="Zhu S."/>
            <person name="Yang J."/>
        </authorList>
    </citation>
    <scope>NUCLEOTIDE SEQUENCE [LARGE SCALE GENOMIC DNA]</scope>
    <source>
        <strain evidence="11 12">DSM 16655</strain>
    </source>
</reference>
<dbReference type="InterPro" id="IPR014105">
    <property type="entry name" value="Carotenoid/retinoid_OxRdtase"/>
</dbReference>
<evidence type="ECO:0000256" key="8">
    <source>
        <dbReference type="ARBA" id="ARBA00031986"/>
    </source>
</evidence>
<evidence type="ECO:0000256" key="5">
    <source>
        <dbReference type="ARBA" id="ARBA00022746"/>
    </source>
</evidence>
<evidence type="ECO:0000259" key="10">
    <source>
        <dbReference type="Pfam" id="PF01593"/>
    </source>
</evidence>
<evidence type="ECO:0000256" key="7">
    <source>
        <dbReference type="ARBA" id="ARBA00023002"/>
    </source>
</evidence>
<gene>
    <name evidence="11" type="primary">crtI</name>
    <name evidence="11" type="ORF">GTW23_16000</name>
</gene>
<dbReference type="InterPro" id="IPR008150">
    <property type="entry name" value="Phytoene_DH_bac_CS"/>
</dbReference>